<dbReference type="EMBL" id="FJOG01000007">
    <property type="protein sequence ID" value="CZR55754.1"/>
    <property type="molecule type" value="Genomic_DNA"/>
</dbReference>
<sequence>MSQASTLLTKMNNTLFFKKGIASKVQEKSSAIMPYMPPEIMLHILKLLLEEKDYCTAMCLGLTNTKMYALLREILPKRSSPPCFLCNGLPKPKPCRISLTHRADRALSLEELATIPRAVDWQGPPLWYLLREFMGPEFEYCKKSVVFRKKKQSKVKILRMLGEWMGRKEKDAPSCHYIVHSQALVHRKKGTNVYCQGRWGFRDIFYVPVSPVQPM</sequence>
<organism evidence="1 2">
    <name type="scientific">Phialocephala subalpina</name>
    <dbReference type="NCBI Taxonomy" id="576137"/>
    <lineage>
        <taxon>Eukaryota</taxon>
        <taxon>Fungi</taxon>
        <taxon>Dikarya</taxon>
        <taxon>Ascomycota</taxon>
        <taxon>Pezizomycotina</taxon>
        <taxon>Leotiomycetes</taxon>
        <taxon>Helotiales</taxon>
        <taxon>Mollisiaceae</taxon>
        <taxon>Phialocephala</taxon>
        <taxon>Phialocephala fortinii species complex</taxon>
    </lineage>
</organism>
<protein>
    <recommendedName>
        <fullName evidence="3">F-box domain-containing protein</fullName>
    </recommendedName>
</protein>
<evidence type="ECO:0008006" key="3">
    <source>
        <dbReference type="Google" id="ProtNLM"/>
    </source>
</evidence>
<evidence type="ECO:0000313" key="2">
    <source>
        <dbReference type="Proteomes" id="UP000184330"/>
    </source>
</evidence>
<evidence type="ECO:0000313" key="1">
    <source>
        <dbReference type="EMBL" id="CZR55754.1"/>
    </source>
</evidence>
<proteinExistence type="predicted"/>
<accession>A0A1L7WSL2</accession>
<dbReference type="OrthoDB" id="3472739at2759"/>
<dbReference type="Proteomes" id="UP000184330">
    <property type="component" value="Unassembled WGS sequence"/>
</dbReference>
<name>A0A1L7WSL2_9HELO</name>
<reference evidence="1 2" key="1">
    <citation type="submission" date="2016-03" db="EMBL/GenBank/DDBJ databases">
        <authorList>
            <person name="Ploux O."/>
        </authorList>
    </citation>
    <scope>NUCLEOTIDE SEQUENCE [LARGE SCALE GENOMIC DNA]</scope>
    <source>
        <strain evidence="1 2">UAMH 11012</strain>
    </source>
</reference>
<dbReference type="AlphaFoldDB" id="A0A1L7WSL2"/>
<gene>
    <name evidence="1" type="ORF">PAC_05642</name>
</gene>
<keyword evidence="2" id="KW-1185">Reference proteome</keyword>